<dbReference type="AlphaFoldDB" id="D2R1Q1"/>
<dbReference type="Proteomes" id="UP000001887">
    <property type="component" value="Chromosome"/>
</dbReference>
<dbReference type="PANTHER" id="PTHR11669:SF8">
    <property type="entry name" value="DNA POLYMERASE III SUBUNIT DELTA"/>
    <property type="match status" value="1"/>
</dbReference>
<evidence type="ECO:0000313" key="2">
    <source>
        <dbReference type="Proteomes" id="UP000001887"/>
    </source>
</evidence>
<accession>D2R1Q1</accession>
<dbReference type="KEGG" id="psl:Psta_2096"/>
<dbReference type="EMBL" id="CP001848">
    <property type="protein sequence ID" value="ADB16770.1"/>
    <property type="molecule type" value="Genomic_DNA"/>
</dbReference>
<dbReference type="GO" id="GO:0006261">
    <property type="term" value="P:DNA-templated DNA replication"/>
    <property type="evidence" value="ECO:0007669"/>
    <property type="project" value="TreeGrafter"/>
</dbReference>
<dbReference type="OrthoDB" id="9810148at2"/>
<protein>
    <submittedName>
        <fullName evidence="1">DNA polymerase III gamma/tau subunits-like protein</fullName>
    </submittedName>
</protein>
<dbReference type="InterPro" id="IPR050238">
    <property type="entry name" value="DNA_Rep/Repair_Clamp_Loader"/>
</dbReference>
<dbReference type="STRING" id="530564.Psta_2096"/>
<dbReference type="InterPro" id="IPR027417">
    <property type="entry name" value="P-loop_NTPase"/>
</dbReference>
<keyword evidence="2" id="KW-1185">Reference proteome</keyword>
<name>D2R1Q1_PIRSD</name>
<sequence length="369" mass="40190">MSDSPQGSWHGVVGHLDVVSRFEAMLAGGRMASTFLLVGPSGIGKRTFAIQLAKALLCKHSPDGRLKACGRCPDCLQVDSLSHTDLQVISKPADKAFIPLELLIGDKEHRMRAGLCYDLSLRPRDGGRKIAIIDDADYLNKEGANALLKTLEEPPPRSVLMLLGTSEQRQLPTIRSRCQIIRMSRLHETSIADLLVRHQLCDSPELAAKIAGLSAGSMQQAILLLGEGVLEFRRDLLAKLSTLPLETLGVAKMVSQFVEAAGKESPAKRARMKQVLEMAQQLYRGFLYAATTGTEPAIEERDHELTSAVQKLYRTLGPQPELAADLVDLAIDAETHIDGNVNLTGLAEWWTGSTSGLTTKLARGQATRR</sequence>
<dbReference type="Pfam" id="PF13177">
    <property type="entry name" value="DNA_pol3_delta2"/>
    <property type="match status" value="1"/>
</dbReference>
<dbReference type="HOGENOM" id="CLU_006229_4_0_0"/>
<dbReference type="PANTHER" id="PTHR11669">
    <property type="entry name" value="REPLICATION FACTOR C / DNA POLYMERASE III GAMMA-TAU SUBUNIT"/>
    <property type="match status" value="1"/>
</dbReference>
<dbReference type="eggNOG" id="COG0470">
    <property type="taxonomic scope" value="Bacteria"/>
</dbReference>
<gene>
    <name evidence="1" type="ordered locus">Psta_2096</name>
</gene>
<organism evidence="1 2">
    <name type="scientific">Pirellula staleyi (strain ATCC 27377 / DSM 6068 / ICPB 4128)</name>
    <name type="common">Pirella staleyi</name>
    <dbReference type="NCBI Taxonomy" id="530564"/>
    <lineage>
        <taxon>Bacteria</taxon>
        <taxon>Pseudomonadati</taxon>
        <taxon>Planctomycetota</taxon>
        <taxon>Planctomycetia</taxon>
        <taxon>Pirellulales</taxon>
        <taxon>Pirellulaceae</taxon>
        <taxon>Pirellula</taxon>
    </lineage>
</organism>
<reference evidence="1 2" key="1">
    <citation type="journal article" date="2009" name="Stand. Genomic Sci.">
        <title>Complete genome sequence of Pirellula staleyi type strain (ATCC 27377).</title>
        <authorList>
            <person name="Clum A."/>
            <person name="Tindall B.J."/>
            <person name="Sikorski J."/>
            <person name="Ivanova N."/>
            <person name="Mavrommatis K."/>
            <person name="Lucas S."/>
            <person name="Glavina del Rio T."/>
            <person name="Nolan M."/>
            <person name="Chen F."/>
            <person name="Tice H."/>
            <person name="Pitluck S."/>
            <person name="Cheng J.F."/>
            <person name="Chertkov O."/>
            <person name="Brettin T."/>
            <person name="Han C."/>
            <person name="Detter J.C."/>
            <person name="Kuske C."/>
            <person name="Bruce D."/>
            <person name="Goodwin L."/>
            <person name="Ovchinikova G."/>
            <person name="Pati A."/>
            <person name="Mikhailova N."/>
            <person name="Chen A."/>
            <person name="Palaniappan K."/>
            <person name="Land M."/>
            <person name="Hauser L."/>
            <person name="Chang Y.J."/>
            <person name="Jeffries C.D."/>
            <person name="Chain P."/>
            <person name="Rohde M."/>
            <person name="Goker M."/>
            <person name="Bristow J."/>
            <person name="Eisen J.A."/>
            <person name="Markowitz V."/>
            <person name="Hugenholtz P."/>
            <person name="Kyrpides N.C."/>
            <person name="Klenk H.P."/>
            <person name="Lapidus A."/>
        </authorList>
    </citation>
    <scope>NUCLEOTIDE SEQUENCE [LARGE SCALE GENOMIC DNA]</scope>
    <source>
        <strain evidence="2">ATCC 27377 / DSM 6068 / ICPB 4128</strain>
    </source>
</reference>
<evidence type="ECO:0000313" key="1">
    <source>
        <dbReference type="EMBL" id="ADB16770.1"/>
    </source>
</evidence>
<dbReference type="SUPFAM" id="SSF52540">
    <property type="entry name" value="P-loop containing nucleoside triphosphate hydrolases"/>
    <property type="match status" value="1"/>
</dbReference>
<dbReference type="Gene3D" id="3.40.50.300">
    <property type="entry name" value="P-loop containing nucleotide triphosphate hydrolases"/>
    <property type="match status" value="1"/>
</dbReference>
<proteinExistence type="predicted"/>